<dbReference type="Proteomes" id="UP000553957">
    <property type="component" value="Unassembled WGS sequence"/>
</dbReference>
<dbReference type="EMBL" id="JABJRC010000004">
    <property type="protein sequence ID" value="NOL42468.1"/>
    <property type="molecule type" value="Genomic_DNA"/>
</dbReference>
<reference evidence="4 5" key="1">
    <citation type="submission" date="2020-05" db="EMBL/GenBank/DDBJ databases">
        <title>Genome sequence of Kribbella sandramycini ATCC 39419.</title>
        <authorList>
            <person name="Maclea K.S."/>
            <person name="Fair J.L."/>
        </authorList>
    </citation>
    <scope>NUCLEOTIDE SEQUENCE [LARGE SCALE GENOMIC DNA]</scope>
    <source>
        <strain evidence="4 5">ATCC 39419</strain>
    </source>
</reference>
<organism evidence="4 5">
    <name type="scientific">Kribbella sandramycini</name>
    <dbReference type="NCBI Taxonomy" id="60450"/>
    <lineage>
        <taxon>Bacteria</taxon>
        <taxon>Bacillati</taxon>
        <taxon>Actinomycetota</taxon>
        <taxon>Actinomycetes</taxon>
        <taxon>Propionibacteriales</taxon>
        <taxon>Kribbellaceae</taxon>
        <taxon>Kribbella</taxon>
    </lineage>
</organism>
<dbReference type="InterPro" id="IPR054384">
    <property type="entry name" value="SecDF_P1_head"/>
</dbReference>
<feature type="transmembrane region" description="Helical" evidence="1">
    <location>
        <begin position="12"/>
        <end position="32"/>
    </location>
</feature>
<evidence type="ECO:0000313" key="6">
    <source>
        <dbReference type="Proteomes" id="UP000553957"/>
    </source>
</evidence>
<gene>
    <name evidence="3" type="ORF">HNR71_000404</name>
    <name evidence="4" type="ORF">HPO96_19665</name>
</gene>
<reference evidence="3 6" key="2">
    <citation type="submission" date="2020-08" db="EMBL/GenBank/DDBJ databases">
        <title>Sequencing the genomes of 1000 actinobacteria strains.</title>
        <authorList>
            <person name="Klenk H.-P."/>
        </authorList>
    </citation>
    <scope>NUCLEOTIDE SEQUENCE [LARGE SCALE GENOMIC DNA]</scope>
    <source>
        <strain evidence="3 6">DSM 15626</strain>
    </source>
</reference>
<dbReference type="EMBL" id="JACHKF010000001">
    <property type="protein sequence ID" value="MBB6564767.1"/>
    <property type="molecule type" value="Genomic_DNA"/>
</dbReference>
<keyword evidence="1" id="KW-1133">Transmembrane helix</keyword>
<proteinExistence type="predicted"/>
<sequence length="180" mass="18604">MAQSVSARQRGLLVVLALLLVTLVVLVTVVVVRRFDGTPAPTEPKRAAAETLQFRRVVAVKPDGCTAGPSVLCGVDGAQYTLGAVEVDGSQVMRTEAGPAQGATGWVVTLTLDAEGTKLFSALTTELVKNRPPKNQLAIVVKDQVVSAPTVSGAITAGQVQIAGNFTRAQAEKLAADITG</sequence>
<evidence type="ECO:0000256" key="1">
    <source>
        <dbReference type="SAM" id="Phobius"/>
    </source>
</evidence>
<comment type="caution">
    <text evidence="4">The sequence shown here is derived from an EMBL/GenBank/DDBJ whole genome shotgun (WGS) entry which is preliminary data.</text>
</comment>
<dbReference type="Pfam" id="PF22599">
    <property type="entry name" value="SecDF_P1_head"/>
    <property type="match status" value="1"/>
</dbReference>
<evidence type="ECO:0000313" key="5">
    <source>
        <dbReference type="Proteomes" id="UP000534306"/>
    </source>
</evidence>
<evidence type="ECO:0000259" key="2">
    <source>
        <dbReference type="Pfam" id="PF22599"/>
    </source>
</evidence>
<protein>
    <submittedName>
        <fullName evidence="3">Preprotein translocase subunit SecD</fullName>
    </submittedName>
</protein>
<dbReference type="AlphaFoldDB" id="A0A7Y4P113"/>
<keyword evidence="1" id="KW-0812">Transmembrane</keyword>
<dbReference type="RefSeq" id="WP_171674948.1">
    <property type="nucleotide sequence ID" value="NZ_BAAAGT010000006.1"/>
</dbReference>
<keyword evidence="5" id="KW-1185">Reference proteome</keyword>
<evidence type="ECO:0000313" key="4">
    <source>
        <dbReference type="EMBL" id="NOL42468.1"/>
    </source>
</evidence>
<dbReference type="Proteomes" id="UP000534306">
    <property type="component" value="Unassembled WGS sequence"/>
</dbReference>
<keyword evidence="1" id="KW-0472">Membrane</keyword>
<name>A0A7Y4P113_9ACTN</name>
<accession>A0A7Y4P113</accession>
<evidence type="ECO:0000313" key="3">
    <source>
        <dbReference type="EMBL" id="MBB6564767.1"/>
    </source>
</evidence>
<feature type="domain" description="SecDF P1 head subdomain" evidence="2">
    <location>
        <begin position="77"/>
        <end position="176"/>
    </location>
</feature>
<dbReference type="Gene3D" id="3.30.1360.200">
    <property type="match status" value="1"/>
</dbReference>